<dbReference type="GO" id="GO:0005886">
    <property type="term" value="C:plasma membrane"/>
    <property type="evidence" value="ECO:0007669"/>
    <property type="project" value="TreeGrafter"/>
</dbReference>
<accession>A0A381VNN1</accession>
<dbReference type="CDD" id="cd04738">
    <property type="entry name" value="DHOD_2_like"/>
    <property type="match status" value="1"/>
</dbReference>
<dbReference type="PANTHER" id="PTHR48109:SF4">
    <property type="entry name" value="DIHYDROOROTATE DEHYDROGENASE (QUINONE), MITOCHONDRIAL"/>
    <property type="match status" value="1"/>
</dbReference>
<keyword evidence="6" id="KW-0285">Flavoprotein</keyword>
<evidence type="ECO:0000256" key="3">
    <source>
        <dbReference type="ARBA" id="ARBA00005161"/>
    </source>
</evidence>
<dbReference type="PANTHER" id="PTHR48109">
    <property type="entry name" value="DIHYDROOROTATE DEHYDROGENASE (QUINONE), MITOCHONDRIAL-RELATED"/>
    <property type="match status" value="1"/>
</dbReference>
<dbReference type="GO" id="GO:0106430">
    <property type="term" value="F:dihydroorotate dehydrogenase (quinone) activity"/>
    <property type="evidence" value="ECO:0007669"/>
    <property type="project" value="UniProtKB-EC"/>
</dbReference>
<evidence type="ECO:0000256" key="9">
    <source>
        <dbReference type="ARBA" id="ARBA00023136"/>
    </source>
</evidence>
<dbReference type="UniPathway" id="UPA00070">
    <property type="reaction ID" value="UER00946"/>
</dbReference>
<dbReference type="SUPFAM" id="SSF51395">
    <property type="entry name" value="FMN-linked oxidoreductases"/>
    <property type="match status" value="1"/>
</dbReference>
<feature type="domain" description="Dihydroorotate dehydrogenase catalytic" evidence="11">
    <location>
        <begin position="41"/>
        <end position="186"/>
    </location>
</feature>
<organism evidence="12">
    <name type="scientific">marine metagenome</name>
    <dbReference type="NCBI Taxonomy" id="408172"/>
    <lineage>
        <taxon>unclassified sequences</taxon>
        <taxon>metagenomes</taxon>
        <taxon>ecological metagenomes</taxon>
    </lineage>
</organism>
<evidence type="ECO:0000256" key="5">
    <source>
        <dbReference type="ARBA" id="ARBA00012791"/>
    </source>
</evidence>
<sequence length="188" mass="21226">MEGLFLKFLRNFNPETSHQISILSLKYLSRLLGTPYKNKILNTNFGDLTFENPIGLAAGYDKNAEAIDPLFKMGFGFVECGTVTPIAQYGNPKPRIFRLKEDKGIVNRLGFNNCGIAKFANNFNQRNVKLGVAGANIGPNKESKNFIDDYLKVFNSIYDYADYITLNISSPNTRNLRDIQRTEDLNIL</sequence>
<dbReference type="InterPro" id="IPR005719">
    <property type="entry name" value="Dihydroorotate_DH_2"/>
</dbReference>
<protein>
    <recommendedName>
        <fullName evidence="5">dihydroorotate dehydrogenase (quinone)</fullName>
        <ecNumber evidence="5">1.3.5.2</ecNumber>
    </recommendedName>
</protein>
<dbReference type="Gene3D" id="3.20.20.70">
    <property type="entry name" value="Aldolase class I"/>
    <property type="match status" value="1"/>
</dbReference>
<evidence type="ECO:0000256" key="8">
    <source>
        <dbReference type="ARBA" id="ARBA00023002"/>
    </source>
</evidence>
<comment type="pathway">
    <text evidence="3">Pyrimidine metabolism; UMP biosynthesis via de novo pathway; orotate from (S)-dihydroorotate (quinone route): step 1/1.</text>
</comment>
<proteinExistence type="inferred from homology"/>
<evidence type="ECO:0000256" key="4">
    <source>
        <dbReference type="ARBA" id="ARBA00005359"/>
    </source>
</evidence>
<reference evidence="12" key="1">
    <citation type="submission" date="2018-05" db="EMBL/GenBank/DDBJ databases">
        <authorList>
            <person name="Lanie J.A."/>
            <person name="Ng W.-L."/>
            <person name="Kazmierczak K.M."/>
            <person name="Andrzejewski T.M."/>
            <person name="Davidsen T.M."/>
            <person name="Wayne K.J."/>
            <person name="Tettelin H."/>
            <person name="Glass J.I."/>
            <person name="Rusch D."/>
            <person name="Podicherti R."/>
            <person name="Tsui H.-C.T."/>
            <person name="Winkler M.E."/>
        </authorList>
    </citation>
    <scope>NUCLEOTIDE SEQUENCE</scope>
</reference>
<dbReference type="GO" id="GO:0044205">
    <property type="term" value="P:'de novo' UMP biosynthetic process"/>
    <property type="evidence" value="ECO:0007669"/>
    <property type="project" value="UniProtKB-UniPathway"/>
</dbReference>
<dbReference type="GO" id="GO:0005737">
    <property type="term" value="C:cytoplasm"/>
    <property type="evidence" value="ECO:0007669"/>
    <property type="project" value="InterPro"/>
</dbReference>
<keyword evidence="7" id="KW-0288">FMN</keyword>
<dbReference type="PROSITE" id="PS00911">
    <property type="entry name" value="DHODEHASE_1"/>
    <property type="match status" value="1"/>
</dbReference>
<comment type="subcellular location">
    <subcellularLocation>
        <location evidence="2">Membrane</location>
    </subcellularLocation>
</comment>
<evidence type="ECO:0000256" key="7">
    <source>
        <dbReference type="ARBA" id="ARBA00022643"/>
    </source>
</evidence>
<comment type="cofactor">
    <cofactor evidence="1">
        <name>FMN</name>
        <dbReference type="ChEBI" id="CHEBI:58210"/>
    </cofactor>
</comment>
<dbReference type="InterPro" id="IPR005720">
    <property type="entry name" value="Dihydroorotate_DH_cat"/>
</dbReference>
<feature type="non-terminal residue" evidence="12">
    <location>
        <position position="188"/>
    </location>
</feature>
<evidence type="ECO:0000256" key="6">
    <source>
        <dbReference type="ARBA" id="ARBA00022630"/>
    </source>
</evidence>
<dbReference type="Pfam" id="PF01180">
    <property type="entry name" value="DHO_dh"/>
    <property type="match status" value="1"/>
</dbReference>
<dbReference type="EC" id="1.3.5.2" evidence="5"/>
<evidence type="ECO:0000256" key="10">
    <source>
        <dbReference type="ARBA" id="ARBA00048639"/>
    </source>
</evidence>
<dbReference type="GO" id="GO:0006207">
    <property type="term" value="P:'de novo' pyrimidine nucleobase biosynthetic process"/>
    <property type="evidence" value="ECO:0007669"/>
    <property type="project" value="InterPro"/>
</dbReference>
<comment type="catalytic activity">
    <reaction evidence="10">
        <text>(S)-dihydroorotate + a quinone = orotate + a quinol</text>
        <dbReference type="Rhea" id="RHEA:30187"/>
        <dbReference type="ChEBI" id="CHEBI:24646"/>
        <dbReference type="ChEBI" id="CHEBI:30839"/>
        <dbReference type="ChEBI" id="CHEBI:30864"/>
        <dbReference type="ChEBI" id="CHEBI:132124"/>
        <dbReference type="EC" id="1.3.5.2"/>
    </reaction>
</comment>
<keyword evidence="8" id="KW-0560">Oxidoreductase</keyword>
<comment type="similarity">
    <text evidence="4">Belongs to the dihydroorotate dehydrogenase family. Type 2 subfamily.</text>
</comment>
<dbReference type="EMBL" id="UINC01009345">
    <property type="protein sequence ID" value="SVA41920.1"/>
    <property type="molecule type" value="Genomic_DNA"/>
</dbReference>
<feature type="non-terminal residue" evidence="12">
    <location>
        <position position="1"/>
    </location>
</feature>
<evidence type="ECO:0000259" key="11">
    <source>
        <dbReference type="Pfam" id="PF01180"/>
    </source>
</evidence>
<keyword evidence="9" id="KW-0472">Membrane</keyword>
<evidence type="ECO:0000256" key="2">
    <source>
        <dbReference type="ARBA" id="ARBA00004370"/>
    </source>
</evidence>
<gene>
    <name evidence="12" type="ORF">METZ01_LOCUS94774</name>
</gene>
<evidence type="ECO:0000313" key="12">
    <source>
        <dbReference type="EMBL" id="SVA41920.1"/>
    </source>
</evidence>
<dbReference type="AlphaFoldDB" id="A0A381VNN1"/>
<dbReference type="InterPro" id="IPR050074">
    <property type="entry name" value="DHO_dehydrogenase"/>
</dbReference>
<evidence type="ECO:0000256" key="1">
    <source>
        <dbReference type="ARBA" id="ARBA00001917"/>
    </source>
</evidence>
<dbReference type="InterPro" id="IPR013785">
    <property type="entry name" value="Aldolase_TIM"/>
</dbReference>
<dbReference type="InterPro" id="IPR001295">
    <property type="entry name" value="Dihydroorotate_DH_CS"/>
</dbReference>
<name>A0A381VNN1_9ZZZZ</name>